<keyword evidence="2" id="KW-1185">Reference proteome</keyword>
<accession>A0A3P7M0B9</accession>
<dbReference type="EMBL" id="UYYB01132478">
    <property type="protein sequence ID" value="VDM84708.1"/>
    <property type="molecule type" value="Genomic_DNA"/>
</dbReference>
<sequence>MDMASYLLALHTWTIASIHILIDSHLTMWRQQKASKVILTNKSHPAISPY</sequence>
<evidence type="ECO:0000313" key="1">
    <source>
        <dbReference type="EMBL" id="VDM84708.1"/>
    </source>
</evidence>
<name>A0A3P7M0B9_STRVU</name>
<evidence type="ECO:0000313" key="2">
    <source>
        <dbReference type="Proteomes" id="UP000270094"/>
    </source>
</evidence>
<reference evidence="1 2" key="1">
    <citation type="submission" date="2018-11" db="EMBL/GenBank/DDBJ databases">
        <authorList>
            <consortium name="Pathogen Informatics"/>
        </authorList>
    </citation>
    <scope>NUCLEOTIDE SEQUENCE [LARGE SCALE GENOMIC DNA]</scope>
</reference>
<dbReference type="AlphaFoldDB" id="A0A3P7M0B9"/>
<organism evidence="1 2">
    <name type="scientific">Strongylus vulgaris</name>
    <name type="common">Blood worm</name>
    <dbReference type="NCBI Taxonomy" id="40348"/>
    <lineage>
        <taxon>Eukaryota</taxon>
        <taxon>Metazoa</taxon>
        <taxon>Ecdysozoa</taxon>
        <taxon>Nematoda</taxon>
        <taxon>Chromadorea</taxon>
        <taxon>Rhabditida</taxon>
        <taxon>Rhabditina</taxon>
        <taxon>Rhabditomorpha</taxon>
        <taxon>Strongyloidea</taxon>
        <taxon>Strongylidae</taxon>
        <taxon>Strongylus</taxon>
    </lineage>
</organism>
<protein>
    <submittedName>
        <fullName evidence="1">Uncharacterized protein</fullName>
    </submittedName>
</protein>
<proteinExistence type="predicted"/>
<gene>
    <name evidence="1" type="ORF">SVUK_LOCUS19706</name>
</gene>
<dbReference type="Proteomes" id="UP000270094">
    <property type="component" value="Unassembled WGS sequence"/>
</dbReference>